<dbReference type="EMBL" id="CAUZLR010000001">
    <property type="protein sequence ID" value="CAK1229993.1"/>
    <property type="molecule type" value="Genomic_DNA"/>
</dbReference>
<gene>
    <name evidence="1" type="ORF">R54839_PPFHFPJH_00382</name>
</gene>
<evidence type="ECO:0000313" key="2">
    <source>
        <dbReference type="Proteomes" id="UP001314261"/>
    </source>
</evidence>
<dbReference type="Proteomes" id="UP001314261">
    <property type="component" value="Unassembled WGS sequence"/>
</dbReference>
<name>A0ABN9YKZ4_9LACO</name>
<reference evidence="1 2" key="1">
    <citation type="submission" date="2023-10" db="EMBL/GenBank/DDBJ databases">
        <authorList>
            <person name="Botero Cardona J."/>
        </authorList>
    </citation>
    <scope>NUCLEOTIDE SEQUENCE [LARGE SCALE GENOMIC DNA]</scope>
    <source>
        <strain evidence="1 2">R-54839</strain>
    </source>
</reference>
<sequence>MSNPRSKELGYLTKKINALKKKGYDKLTDNEKVEYDYANELMDYLSKNNESLKDNIKPLSIRNNSNDAWYLLQIEKWAHGKDLGQTLNGKGSLYKFALQFFVETVVLNPSNATLDIASLKQKFKEEKKATADRKMSYQLNRLEAMLSFVMMMEQRQAEFLPSQIIDQTIVTEPNPITADEIKINGTETDQNINSKLGSAFEAYAKQWRIDKENNRKKLNQKKGKLNND</sequence>
<evidence type="ECO:0000313" key="1">
    <source>
        <dbReference type="EMBL" id="CAK1229993.1"/>
    </source>
</evidence>
<keyword evidence="2" id="KW-1185">Reference proteome</keyword>
<comment type="caution">
    <text evidence="1">The sequence shown here is derived from an EMBL/GenBank/DDBJ whole genome shotgun (WGS) entry which is preliminary data.</text>
</comment>
<proteinExistence type="predicted"/>
<dbReference type="RefSeq" id="WP_187754068.1">
    <property type="nucleotide sequence ID" value="NZ_CAUZLR010000001.1"/>
</dbReference>
<organism evidence="1 2">
    <name type="scientific">Fructobacillus fructosus</name>
    <dbReference type="NCBI Taxonomy" id="1631"/>
    <lineage>
        <taxon>Bacteria</taxon>
        <taxon>Bacillati</taxon>
        <taxon>Bacillota</taxon>
        <taxon>Bacilli</taxon>
        <taxon>Lactobacillales</taxon>
        <taxon>Lactobacillaceae</taxon>
        <taxon>Fructobacillus</taxon>
    </lineage>
</organism>
<protein>
    <submittedName>
        <fullName evidence="1">Uncharacterized protein</fullName>
    </submittedName>
</protein>
<accession>A0ABN9YKZ4</accession>